<dbReference type="InterPro" id="IPR016156">
    <property type="entry name" value="FAD/NAD-linked_Rdtase_dimer_sf"/>
</dbReference>
<dbReference type="InterPro" id="IPR023753">
    <property type="entry name" value="FAD/NAD-binding_dom"/>
</dbReference>
<evidence type="ECO:0000256" key="8">
    <source>
        <dbReference type="PIRSR" id="PIRSR000350-3"/>
    </source>
</evidence>
<feature type="binding site" evidence="8">
    <location>
        <begin position="174"/>
        <end position="181"/>
    </location>
    <ligand>
        <name>NAD(+)</name>
        <dbReference type="ChEBI" id="CHEBI:57540"/>
    </ligand>
</feature>
<protein>
    <submittedName>
        <fullName evidence="13">Glutathione reductase</fullName>
        <ecNumber evidence="13">1.8.1.7</ecNumber>
    </submittedName>
</protein>
<dbReference type="PIRSF" id="PIRSF000350">
    <property type="entry name" value="Mercury_reductase_MerA"/>
    <property type="match status" value="1"/>
</dbReference>
<dbReference type="InterPro" id="IPR012999">
    <property type="entry name" value="Pyr_OxRdtase_I_AS"/>
</dbReference>
<evidence type="ECO:0000256" key="4">
    <source>
        <dbReference type="ARBA" id="ARBA00023002"/>
    </source>
</evidence>
<evidence type="ECO:0000259" key="12">
    <source>
        <dbReference type="Pfam" id="PF07992"/>
    </source>
</evidence>
<dbReference type="Gene3D" id="3.50.50.60">
    <property type="entry name" value="FAD/NAD(P)-binding domain"/>
    <property type="match status" value="2"/>
</dbReference>
<evidence type="ECO:0000256" key="3">
    <source>
        <dbReference type="ARBA" id="ARBA00022827"/>
    </source>
</evidence>
<feature type="active site" description="Proton acceptor" evidence="7">
    <location>
        <position position="466"/>
    </location>
</feature>
<dbReference type="SUPFAM" id="SSF51905">
    <property type="entry name" value="FAD/NAD(P)-binding domain"/>
    <property type="match status" value="1"/>
</dbReference>
<dbReference type="Pfam" id="PF02852">
    <property type="entry name" value="Pyr_redox_dim"/>
    <property type="match status" value="1"/>
</dbReference>
<keyword evidence="8" id="KW-0547">Nucleotide-binding</keyword>
<evidence type="ECO:0000256" key="5">
    <source>
        <dbReference type="ARBA" id="ARBA00023157"/>
    </source>
</evidence>
<keyword evidence="14" id="KW-1185">Reference proteome</keyword>
<dbReference type="PANTHER" id="PTHR42737:SF2">
    <property type="entry name" value="GLUTATHIONE REDUCTASE"/>
    <property type="match status" value="1"/>
</dbReference>
<keyword evidence="4 10" id="KW-0560">Oxidoreductase</keyword>
<keyword evidence="6 10" id="KW-0676">Redox-active center</keyword>
<dbReference type="Pfam" id="PF07992">
    <property type="entry name" value="Pyr_redox_2"/>
    <property type="match status" value="1"/>
</dbReference>
<gene>
    <name evidence="13" type="primary">gor</name>
    <name evidence="13" type="ordered locus">Dshi_2737</name>
</gene>
<dbReference type="KEGG" id="dsh:Dshi_2737"/>
<dbReference type="PANTHER" id="PTHR42737">
    <property type="entry name" value="GLUTATHIONE REDUCTASE"/>
    <property type="match status" value="1"/>
</dbReference>
<feature type="binding site" evidence="8">
    <location>
        <position position="293"/>
    </location>
    <ligand>
        <name>NAD(+)</name>
        <dbReference type="ChEBI" id="CHEBI:57540"/>
    </ligand>
</feature>
<evidence type="ECO:0000256" key="2">
    <source>
        <dbReference type="ARBA" id="ARBA00022630"/>
    </source>
</evidence>
<dbReference type="PRINTS" id="PR00368">
    <property type="entry name" value="FADPNR"/>
</dbReference>
<evidence type="ECO:0000256" key="1">
    <source>
        <dbReference type="ARBA" id="ARBA00007532"/>
    </source>
</evidence>
<evidence type="ECO:0000256" key="6">
    <source>
        <dbReference type="ARBA" id="ARBA00023284"/>
    </source>
</evidence>
<evidence type="ECO:0000313" key="14">
    <source>
        <dbReference type="Proteomes" id="UP000006833"/>
    </source>
</evidence>
<dbReference type="RefSeq" id="WP_012179398.1">
    <property type="nucleotide sequence ID" value="NC_009952.1"/>
</dbReference>
<dbReference type="OrthoDB" id="9776382at2"/>
<comment type="cofactor">
    <cofactor evidence="8">
        <name>FAD</name>
        <dbReference type="ChEBI" id="CHEBI:57692"/>
    </cofactor>
    <text evidence="8">Binds 1 FAD per subunit.</text>
</comment>
<dbReference type="PRINTS" id="PR00411">
    <property type="entry name" value="PNDRDTASEI"/>
</dbReference>
<dbReference type="SUPFAM" id="SSF55424">
    <property type="entry name" value="FAD/NAD-linked reductases, dimerisation (C-terminal) domain"/>
    <property type="match status" value="1"/>
</dbReference>
<dbReference type="EMBL" id="CP000830">
    <property type="protein sequence ID" value="ABV94470.1"/>
    <property type="molecule type" value="Genomic_DNA"/>
</dbReference>
<evidence type="ECO:0000256" key="9">
    <source>
        <dbReference type="PIRSR" id="PIRSR000350-4"/>
    </source>
</evidence>
<keyword evidence="5" id="KW-1015">Disulfide bond</keyword>
<feature type="domain" description="FAD/NAD(P)-binding" evidence="12">
    <location>
        <begin position="5"/>
        <end position="349"/>
    </location>
</feature>
<comment type="similarity">
    <text evidence="1 10">Belongs to the class-I pyridine nucleotide-disulfide oxidoreductase family.</text>
</comment>
<keyword evidence="2 10" id="KW-0285">Flavoprotein</keyword>
<dbReference type="eggNOG" id="COG1249">
    <property type="taxonomic scope" value="Bacteria"/>
</dbReference>
<accession>A8LIM9</accession>
<dbReference type="FunFam" id="3.30.390.30:FF:000001">
    <property type="entry name" value="Dihydrolipoyl dehydrogenase"/>
    <property type="match status" value="1"/>
</dbReference>
<dbReference type="Proteomes" id="UP000006833">
    <property type="component" value="Chromosome"/>
</dbReference>
<reference evidence="14" key="1">
    <citation type="journal article" date="2010" name="ISME J.">
        <title>The complete genome sequence of the algal symbiont Dinoroseobacter shibae: a hitchhiker's guide to life in the sea.</title>
        <authorList>
            <person name="Wagner-Dobler I."/>
            <person name="Ballhausen B."/>
            <person name="Berger M."/>
            <person name="Brinkhoff T."/>
            <person name="Buchholz I."/>
            <person name="Bunk B."/>
            <person name="Cypionka H."/>
            <person name="Daniel R."/>
            <person name="Drepper T."/>
            <person name="Gerdts G."/>
            <person name="Hahnke S."/>
            <person name="Han C."/>
            <person name="Jahn D."/>
            <person name="Kalhoefer D."/>
            <person name="Kiss H."/>
            <person name="Klenk H.P."/>
            <person name="Kyrpides N."/>
            <person name="Liebl W."/>
            <person name="Liesegang H."/>
            <person name="Meincke L."/>
            <person name="Pati A."/>
            <person name="Petersen J."/>
            <person name="Piekarski T."/>
            <person name="Pommerenke C."/>
            <person name="Pradella S."/>
            <person name="Pukall R."/>
            <person name="Rabus R."/>
            <person name="Stackebrandt E."/>
            <person name="Thole S."/>
            <person name="Thompson L."/>
            <person name="Tielen P."/>
            <person name="Tomasch J."/>
            <person name="von Jan M."/>
            <person name="Wanphrut N."/>
            <person name="Wichels A."/>
            <person name="Zech H."/>
            <person name="Simon M."/>
        </authorList>
    </citation>
    <scope>NUCLEOTIDE SEQUENCE [LARGE SCALE GENOMIC DNA]</scope>
    <source>
        <strain evidence="14">DSM 16493 / NCIMB 14021 / DFL 12</strain>
    </source>
</reference>
<dbReference type="GO" id="GO:0034599">
    <property type="term" value="P:cellular response to oxidative stress"/>
    <property type="evidence" value="ECO:0007669"/>
    <property type="project" value="TreeGrafter"/>
</dbReference>
<keyword evidence="3 8" id="KW-0274">FAD</keyword>
<dbReference type="GO" id="GO:0006749">
    <property type="term" value="P:glutathione metabolic process"/>
    <property type="evidence" value="ECO:0007669"/>
    <property type="project" value="TreeGrafter"/>
</dbReference>
<dbReference type="STRING" id="398580.Dshi_2737"/>
<evidence type="ECO:0000259" key="11">
    <source>
        <dbReference type="Pfam" id="PF02852"/>
    </source>
</evidence>
<keyword evidence="8" id="KW-0520">NAD</keyword>
<dbReference type="InterPro" id="IPR004099">
    <property type="entry name" value="Pyr_nucl-diS_OxRdtase_dimer"/>
</dbReference>
<dbReference type="HOGENOM" id="CLU_016755_2_1_5"/>
<dbReference type="InterPro" id="IPR001100">
    <property type="entry name" value="Pyr_nuc-diS_OxRdtase"/>
</dbReference>
<feature type="binding site" evidence="8">
    <location>
        <position position="334"/>
    </location>
    <ligand>
        <name>FAD</name>
        <dbReference type="ChEBI" id="CHEBI:57692"/>
    </ligand>
</feature>
<name>A8LIM9_DINSH</name>
<proteinExistence type="inferred from homology"/>
<evidence type="ECO:0000256" key="7">
    <source>
        <dbReference type="PIRSR" id="PIRSR000350-2"/>
    </source>
</evidence>
<dbReference type="InterPro" id="IPR036188">
    <property type="entry name" value="FAD/NAD-bd_sf"/>
</dbReference>
<dbReference type="InterPro" id="IPR046952">
    <property type="entry name" value="GSHR/TRXR-like"/>
</dbReference>
<dbReference type="AlphaFoldDB" id="A8LIM9"/>
<feature type="disulfide bond" description="Redox-active" evidence="9">
    <location>
        <begin position="42"/>
        <end position="47"/>
    </location>
</feature>
<feature type="domain" description="Pyridine nucleotide-disulphide oxidoreductase dimerisation" evidence="11">
    <location>
        <begin position="369"/>
        <end position="476"/>
    </location>
</feature>
<dbReference type="EC" id="1.8.1.7" evidence="13"/>
<organism evidence="13 14">
    <name type="scientific">Dinoroseobacter shibae (strain DSM 16493 / NCIMB 14021 / DFL 12)</name>
    <dbReference type="NCBI Taxonomy" id="398580"/>
    <lineage>
        <taxon>Bacteria</taxon>
        <taxon>Pseudomonadati</taxon>
        <taxon>Pseudomonadota</taxon>
        <taxon>Alphaproteobacteria</taxon>
        <taxon>Rhodobacterales</taxon>
        <taxon>Roseobacteraceae</taxon>
        <taxon>Dinoroseobacter</taxon>
    </lineage>
</organism>
<dbReference type="GO" id="GO:0005829">
    <property type="term" value="C:cytosol"/>
    <property type="evidence" value="ECO:0007669"/>
    <property type="project" value="TreeGrafter"/>
</dbReference>
<dbReference type="GO" id="GO:0004362">
    <property type="term" value="F:glutathione-disulfide reductase (NADPH) activity"/>
    <property type="evidence" value="ECO:0007669"/>
    <property type="project" value="UniProtKB-EC"/>
</dbReference>
<evidence type="ECO:0000313" key="13">
    <source>
        <dbReference type="EMBL" id="ABV94470.1"/>
    </source>
</evidence>
<sequence length="483" mass="51656">MSFDYDLFVIGGGSGGVRAARVAAAEGAKVALAEEYRMGGTCVIRGCVPKKLMVFASGYREMPGEARAYGWDVPDGVFDWVPFRDKLHSELDRLEQVYRGLLKGSEVEVFDTRATLKDPHTVALADGGTKTAKHILIATGGHPVRPDLPNAELGITSNDIFNFETLPKSILIIGGGYIACEFACILNGLGVEVTQFYRGAQVLRGFDDEARGLVAESMREKGIGLHLGTNIVEMRAAADAENATTLTGTDPAMGAPAQEAEALTPKARKGGPIWVKATNGMTGVYDQVLFATGRDPSTEGLGLEAAGVETGRRGEILVDAYSQTSVPSIYAIGDVTNRVQLTPVAIREGMAFVETVFKGNPTKPDHDLIPSAIFTQPELGTIGMSEEEAREQEPVDIYCTSFRAMREAFAGKTDRVLMKLVVSKATDKVLGCHIVAEHAGEMIQLAGIAVKMGATKADFDRVCAVHPTISEELVTMKSPVRSA</sequence>
<evidence type="ECO:0000256" key="10">
    <source>
        <dbReference type="RuleBase" id="RU003691"/>
    </source>
</evidence>
<dbReference type="GO" id="GO:0045454">
    <property type="term" value="P:cell redox homeostasis"/>
    <property type="evidence" value="ECO:0007669"/>
    <property type="project" value="InterPro"/>
</dbReference>
<dbReference type="PROSITE" id="PS00076">
    <property type="entry name" value="PYRIDINE_REDOX_1"/>
    <property type="match status" value="1"/>
</dbReference>
<feature type="binding site" evidence="8">
    <location>
        <position position="51"/>
    </location>
    <ligand>
        <name>FAD</name>
        <dbReference type="ChEBI" id="CHEBI:57692"/>
    </ligand>
</feature>
<dbReference type="Gene3D" id="3.30.390.30">
    <property type="match status" value="1"/>
</dbReference>
<dbReference type="GO" id="GO:0050660">
    <property type="term" value="F:flavin adenine dinucleotide binding"/>
    <property type="evidence" value="ECO:0007669"/>
    <property type="project" value="InterPro"/>
</dbReference>